<dbReference type="PANTHER" id="PTHR12189">
    <property type="entry name" value="MRNA GUANINE-7- METHYLTRANSFERASE"/>
    <property type="match status" value="1"/>
</dbReference>
<feature type="region of interest" description="Disordered" evidence="6">
    <location>
        <begin position="921"/>
        <end position="975"/>
    </location>
</feature>
<proteinExistence type="predicted"/>
<dbReference type="CDD" id="cd15457">
    <property type="entry name" value="NADAR"/>
    <property type="match status" value="1"/>
</dbReference>
<evidence type="ECO:0000256" key="5">
    <source>
        <dbReference type="ARBA" id="ARBA00022884"/>
    </source>
</evidence>
<evidence type="ECO:0000259" key="7">
    <source>
        <dbReference type="PROSITE" id="PS51562"/>
    </source>
</evidence>
<dbReference type="SUPFAM" id="SSF143990">
    <property type="entry name" value="YbiA-like"/>
    <property type="match status" value="1"/>
</dbReference>
<dbReference type="GO" id="GO:0003723">
    <property type="term" value="F:RNA binding"/>
    <property type="evidence" value="ECO:0007669"/>
    <property type="project" value="UniProtKB-KW"/>
</dbReference>
<dbReference type="EC" id="2.1.1.56" evidence="1"/>
<dbReference type="Gene3D" id="1.10.357.40">
    <property type="entry name" value="YbiA-like"/>
    <property type="match status" value="1"/>
</dbReference>
<sequence length="1145" mass="131038">MERALDETRQATDLAKFIDLSNKDPRAEFEAKVLAGRIQTRDVAGRIVAAIKNLAPDMVEEHRLTVIYPENIRVHVLGVANIHKLCIAKSFKNLPLDVERKTRYFESGEKDTIDTPDFFCRFTLKSEKHLKKDFNGDPDDPKAQIRMIHRQSYAVPGGEFRIDMSMVKTKASVKDGIRDVLKNQPFYELEVEYTPRKEPRPPKEIMRSLYTILEALVGAYQETHHLLPLSDMQRYAAEFKASSNMFYNPITLERRHIVPDRPNNILKGYTVTNKADGQRCGLYVTRDKRLLRVNPNGQVVFTGITARGDAHINDFFDGEYLPALNLFCIFDVYRYKGRDVKSLPLFTTDEDVLKNPGSSRLGTAMQFIRDIPEDFVKESESSLRIDTKMFLAGDGSAMEEAIRRVLDTQFEYETDGLIFTPRSSPVAPPSDIKGKAWLRVYKWKPPHQNSIDFLVKFEEAPAYDVGRKQMVKKGALYVGRTPGVDILYPCETLTGEYVPPKLPQEFLRLGESGSRVPSVFQPAAPRDPDAYIIRVPLNDKNVPVDQAGDKIDDNTIVECSYDTDKREWTVMRTRYDKTYRYRVLGQAEYGNDINVADSIWTSIHVPISEAMLKSLVSSPPDDTFEDDMYYRDDVDSRDRILKNVYGFHNRIKEEQYNSYVVAGNTLLELAVGRGGDMHKWRRSKPSKVLGLDISLNNLSMPRQGACVRYLQEKKRSNEYMPKVLYAQGDMTKPFEEQETSKYLQVVFGNEPATTPYLAEFRNVQEWDLVACQFALHYACESEEVFKTFVGNLKHCKSVFFGTFLDGKAVYSLLAGKERHTFRSQGKTFAEITKKYTDTGEWKEEFGQQIDVLLESIVKPTPEYLVPFESVMRIMGNAGFEPIESRMFGEMYASQSRVILEPAEQDFSFLYRTFAFKRVGKAKTDEELAEKPPAPEEESEETVKKVEPGEKEPGEKGSKEPGEKGSEEKEPVRHKKITAKEPIVALPEILFFFSKEPENKEMSNFYETTFKIDGVEYKSAEHAFEAIKAKTFGDDESFEKILKAKSAQSAKSFGNKVKDFKEDTWAEKQDEIMKSVVRAKFTQNLELRKKLLDTEDKLLANADSRDKYWGIGTSANTSIAKDPKKWKGENKLGKMLEELRTEMKAE</sequence>
<dbReference type="Gene3D" id="3.40.50.150">
    <property type="entry name" value="Vaccinia Virus protein VP39"/>
    <property type="match status" value="1"/>
</dbReference>
<feature type="compositionally biased region" description="Basic and acidic residues" evidence="6">
    <location>
        <begin position="940"/>
        <end position="970"/>
    </location>
</feature>
<dbReference type="InterPro" id="IPR012816">
    <property type="entry name" value="NADAR"/>
</dbReference>
<dbReference type="InterPro" id="IPR029063">
    <property type="entry name" value="SAM-dependent_MTases_sf"/>
</dbReference>
<dbReference type="PANTHER" id="PTHR12189:SF2">
    <property type="entry name" value="MRNA CAP GUANINE-N7 METHYLTRANSFERASE"/>
    <property type="match status" value="1"/>
</dbReference>
<feature type="compositionally biased region" description="Basic and acidic residues" evidence="6">
    <location>
        <begin position="921"/>
        <end position="933"/>
    </location>
</feature>
<dbReference type="PROSITE" id="PS51562">
    <property type="entry name" value="RNA_CAP0_MT"/>
    <property type="match status" value="1"/>
</dbReference>
<dbReference type="InterPro" id="IPR039753">
    <property type="entry name" value="RG7MT1"/>
</dbReference>
<evidence type="ECO:0000256" key="2">
    <source>
        <dbReference type="ARBA" id="ARBA00022603"/>
    </source>
</evidence>
<dbReference type="InterPro" id="IPR013846">
    <property type="entry name" value="mRNA_cap_enzyme_C"/>
</dbReference>
<keyword evidence="3" id="KW-0808">Transferase</keyword>
<evidence type="ECO:0000256" key="3">
    <source>
        <dbReference type="ARBA" id="ARBA00022679"/>
    </source>
</evidence>
<dbReference type="Gene3D" id="2.40.50.140">
    <property type="entry name" value="Nucleic acid-binding proteins"/>
    <property type="match status" value="1"/>
</dbReference>
<dbReference type="GO" id="GO:0005634">
    <property type="term" value="C:nucleus"/>
    <property type="evidence" value="ECO:0007669"/>
    <property type="project" value="TreeGrafter"/>
</dbReference>
<name>A0A6C0CHV9_9ZZZZ</name>
<dbReference type="EMBL" id="MN739420">
    <property type="protein sequence ID" value="QHT03873.1"/>
    <property type="molecule type" value="Genomic_DNA"/>
</dbReference>
<dbReference type="SUPFAM" id="SSF56091">
    <property type="entry name" value="DNA ligase/mRNA capping enzyme, catalytic domain"/>
    <property type="match status" value="1"/>
</dbReference>
<dbReference type="Pfam" id="PF03291">
    <property type="entry name" value="mRNA_G-N7_MeTrfase"/>
    <property type="match status" value="1"/>
</dbReference>
<accession>A0A6C0CHV9</accession>
<dbReference type="InterPro" id="IPR037238">
    <property type="entry name" value="YbiA-like_sf"/>
</dbReference>
<evidence type="ECO:0000313" key="8">
    <source>
        <dbReference type="EMBL" id="QHT03873.1"/>
    </source>
</evidence>
<dbReference type="NCBIfam" id="TIGR02464">
    <property type="entry name" value="ribofla_fusion"/>
    <property type="match status" value="1"/>
</dbReference>
<keyword evidence="5" id="KW-0694">RNA-binding</keyword>
<dbReference type="Pfam" id="PF03919">
    <property type="entry name" value="mRNA_cap_C"/>
    <property type="match status" value="1"/>
</dbReference>
<dbReference type="InterPro" id="IPR004971">
    <property type="entry name" value="mRNA_G-N7_MeTrfase_dom"/>
</dbReference>
<evidence type="ECO:0000256" key="4">
    <source>
        <dbReference type="ARBA" id="ARBA00022691"/>
    </source>
</evidence>
<dbReference type="GO" id="GO:0004482">
    <property type="term" value="F:mRNA 5'-cap (guanine-N7-)-methyltransferase activity"/>
    <property type="evidence" value="ECO:0007669"/>
    <property type="project" value="UniProtKB-EC"/>
</dbReference>
<dbReference type="Gene3D" id="3.30.470.30">
    <property type="entry name" value="DNA ligase/mRNA capping enzyme"/>
    <property type="match status" value="1"/>
</dbReference>
<dbReference type="SUPFAM" id="SSF53335">
    <property type="entry name" value="S-adenosyl-L-methionine-dependent methyltransferases"/>
    <property type="match status" value="1"/>
</dbReference>
<evidence type="ECO:0000256" key="1">
    <source>
        <dbReference type="ARBA" id="ARBA00011926"/>
    </source>
</evidence>
<protein>
    <recommendedName>
        <fullName evidence="1">mRNA (guanine-N(7))-methyltransferase</fullName>
        <ecNumber evidence="1">2.1.1.56</ecNumber>
    </recommendedName>
</protein>
<feature type="domain" description="MRNA cap 0 methyltransferase" evidence="7">
    <location>
        <begin position="639"/>
        <end position="918"/>
    </location>
</feature>
<dbReference type="Pfam" id="PF08719">
    <property type="entry name" value="NADAR"/>
    <property type="match status" value="1"/>
</dbReference>
<dbReference type="AlphaFoldDB" id="A0A6C0CHV9"/>
<keyword evidence="4" id="KW-0949">S-adenosyl-L-methionine</keyword>
<reference evidence="8" key="1">
    <citation type="journal article" date="2020" name="Nature">
        <title>Giant virus diversity and host interactions through global metagenomics.</title>
        <authorList>
            <person name="Schulz F."/>
            <person name="Roux S."/>
            <person name="Paez-Espino D."/>
            <person name="Jungbluth S."/>
            <person name="Walsh D.A."/>
            <person name="Denef V.J."/>
            <person name="McMahon K.D."/>
            <person name="Konstantinidis K.T."/>
            <person name="Eloe-Fadrosh E.A."/>
            <person name="Kyrpides N.C."/>
            <person name="Woyke T."/>
        </authorList>
    </citation>
    <scope>NUCLEOTIDE SEQUENCE</scope>
    <source>
        <strain evidence="8">GVMAG-M-3300021137-6</strain>
    </source>
</reference>
<dbReference type="InterPro" id="IPR012340">
    <property type="entry name" value="NA-bd_OB-fold"/>
</dbReference>
<evidence type="ECO:0000256" key="6">
    <source>
        <dbReference type="SAM" id="MobiDB-lite"/>
    </source>
</evidence>
<dbReference type="SUPFAM" id="SSF50249">
    <property type="entry name" value="Nucleic acid-binding proteins"/>
    <property type="match status" value="1"/>
</dbReference>
<keyword evidence="2" id="KW-0489">Methyltransferase</keyword>
<organism evidence="8">
    <name type="scientific">viral metagenome</name>
    <dbReference type="NCBI Taxonomy" id="1070528"/>
    <lineage>
        <taxon>unclassified sequences</taxon>
        <taxon>metagenomes</taxon>
        <taxon>organismal metagenomes</taxon>
    </lineage>
</organism>